<organism evidence="1 2">
    <name type="scientific">Streptomyces cavernicola</name>
    <dbReference type="NCBI Taxonomy" id="3043613"/>
    <lineage>
        <taxon>Bacteria</taxon>
        <taxon>Bacillati</taxon>
        <taxon>Actinomycetota</taxon>
        <taxon>Actinomycetes</taxon>
        <taxon>Kitasatosporales</taxon>
        <taxon>Streptomycetaceae</taxon>
        <taxon>Streptomyces</taxon>
    </lineage>
</organism>
<evidence type="ECO:0000313" key="1">
    <source>
        <dbReference type="EMBL" id="MDI3403894.1"/>
    </source>
</evidence>
<comment type="caution">
    <text evidence="1">The sequence shown here is derived from an EMBL/GenBank/DDBJ whole genome shotgun (WGS) entry which is preliminary data.</text>
</comment>
<sequence>MPWQAPIVVHPFLARDGRPVSVRGRHLGTAHSDRELIELLLGAGLDEADAALGDPHLVEWRGAAPHEWAPPPTDRDA</sequence>
<dbReference type="EMBL" id="JASCIQ010000007">
    <property type="protein sequence ID" value="MDI3403894.1"/>
    <property type="molecule type" value="Genomic_DNA"/>
</dbReference>
<proteinExistence type="predicted"/>
<accession>A0ABT6S715</accession>
<gene>
    <name evidence="1" type="ORF">QIS96_08665</name>
</gene>
<evidence type="ECO:0000313" key="2">
    <source>
        <dbReference type="Proteomes" id="UP001223978"/>
    </source>
</evidence>
<protein>
    <submittedName>
        <fullName evidence="1">Uncharacterized protein</fullName>
    </submittedName>
</protein>
<reference evidence="1 2" key="1">
    <citation type="submission" date="2023-05" db="EMBL/GenBank/DDBJ databases">
        <title>Draft genome sequence of Streptomyces sp. B-S-A6 isolated from a cave soil in Thailand.</title>
        <authorList>
            <person name="Chamroensaksri N."/>
            <person name="Muangham S."/>
        </authorList>
    </citation>
    <scope>NUCLEOTIDE SEQUENCE [LARGE SCALE GENOMIC DNA]</scope>
    <source>
        <strain evidence="1 2">B-S-A6</strain>
    </source>
</reference>
<dbReference type="RefSeq" id="WP_282541848.1">
    <property type="nucleotide sequence ID" value="NZ_JASCIQ010000007.1"/>
</dbReference>
<keyword evidence="2" id="KW-1185">Reference proteome</keyword>
<dbReference type="Proteomes" id="UP001223978">
    <property type="component" value="Unassembled WGS sequence"/>
</dbReference>
<name>A0ABT6S715_9ACTN</name>